<proteinExistence type="predicted"/>
<organism evidence="1 2">
    <name type="scientific">Melastoma candidum</name>
    <dbReference type="NCBI Taxonomy" id="119954"/>
    <lineage>
        <taxon>Eukaryota</taxon>
        <taxon>Viridiplantae</taxon>
        <taxon>Streptophyta</taxon>
        <taxon>Embryophyta</taxon>
        <taxon>Tracheophyta</taxon>
        <taxon>Spermatophyta</taxon>
        <taxon>Magnoliopsida</taxon>
        <taxon>eudicotyledons</taxon>
        <taxon>Gunneridae</taxon>
        <taxon>Pentapetalae</taxon>
        <taxon>rosids</taxon>
        <taxon>malvids</taxon>
        <taxon>Myrtales</taxon>
        <taxon>Melastomataceae</taxon>
        <taxon>Melastomatoideae</taxon>
        <taxon>Melastomateae</taxon>
        <taxon>Melastoma</taxon>
    </lineage>
</organism>
<dbReference type="EMBL" id="CM042883">
    <property type="protein sequence ID" value="KAI4378841.1"/>
    <property type="molecule type" value="Genomic_DNA"/>
</dbReference>
<gene>
    <name evidence="1" type="ORF">MLD38_016268</name>
</gene>
<evidence type="ECO:0000313" key="1">
    <source>
        <dbReference type="EMBL" id="KAI4378841.1"/>
    </source>
</evidence>
<protein>
    <submittedName>
        <fullName evidence="1">Uncharacterized protein</fullName>
    </submittedName>
</protein>
<evidence type="ECO:0000313" key="2">
    <source>
        <dbReference type="Proteomes" id="UP001057402"/>
    </source>
</evidence>
<dbReference type="Proteomes" id="UP001057402">
    <property type="component" value="Chromosome 4"/>
</dbReference>
<name>A0ACB9RI51_9MYRT</name>
<reference evidence="2" key="1">
    <citation type="journal article" date="2023" name="Front. Plant Sci.">
        <title>Chromosomal-level genome assembly of Melastoma candidum provides insights into trichome evolution.</title>
        <authorList>
            <person name="Zhong Y."/>
            <person name="Wu W."/>
            <person name="Sun C."/>
            <person name="Zou P."/>
            <person name="Liu Y."/>
            <person name="Dai S."/>
            <person name="Zhou R."/>
        </authorList>
    </citation>
    <scope>NUCLEOTIDE SEQUENCE [LARGE SCALE GENOMIC DNA]</scope>
</reference>
<keyword evidence="2" id="KW-1185">Reference proteome</keyword>
<comment type="caution">
    <text evidence="1">The sequence shown here is derived from an EMBL/GenBank/DDBJ whole genome shotgun (WGS) entry which is preliminary data.</text>
</comment>
<accession>A0ACB9RI51</accession>
<sequence>MGSFGLSRDDYDIAVKSLSSLPLSSFDSQEGESRTHLQTVISFYKSLSKQELVCVRDLFTLLMHLIHEHHKSFSKPRDDDFHERGLFEDGVLHPWNRNNVEKVKASMIKVVRAISRSNWVSSRALRGAVCRMASPELLDYCLEGLEGGFTADGMVVSSCCTANPVPLNADLNLGLGN</sequence>